<evidence type="ECO:0000313" key="3">
    <source>
        <dbReference type="Proteomes" id="UP000019267"/>
    </source>
</evidence>
<dbReference type="InterPro" id="IPR012338">
    <property type="entry name" value="Beta-lactam/transpept-like"/>
</dbReference>
<dbReference type="eggNOG" id="COG1680">
    <property type="taxonomic scope" value="Bacteria"/>
</dbReference>
<dbReference type="STRING" id="1276246.SCULI_v1c01110"/>
<dbReference type="PANTHER" id="PTHR43283">
    <property type="entry name" value="BETA-LACTAMASE-RELATED"/>
    <property type="match status" value="1"/>
</dbReference>
<accession>W6A631</accession>
<dbReference type="HOGENOM" id="CLU_020027_11_2_14"/>
<keyword evidence="2" id="KW-0812">Transmembrane</keyword>
<organism evidence="2 3">
    <name type="scientific">Spiroplasma culicicola AES-1</name>
    <dbReference type="NCBI Taxonomy" id="1276246"/>
    <lineage>
        <taxon>Bacteria</taxon>
        <taxon>Bacillati</taxon>
        <taxon>Mycoplasmatota</taxon>
        <taxon>Mollicutes</taxon>
        <taxon>Entomoplasmatales</taxon>
        <taxon>Spiroplasmataceae</taxon>
        <taxon>Spiroplasma</taxon>
    </lineage>
</organism>
<evidence type="ECO:0000259" key="1">
    <source>
        <dbReference type="Pfam" id="PF00144"/>
    </source>
</evidence>
<protein>
    <submittedName>
        <fullName evidence="2">Transmembrane protein</fullName>
    </submittedName>
</protein>
<dbReference type="RefSeq" id="WP_053230316.1">
    <property type="nucleotide sequence ID" value="NZ_CP006681.1"/>
</dbReference>
<keyword evidence="3" id="KW-1185">Reference proteome</keyword>
<dbReference type="Gene3D" id="3.40.710.10">
    <property type="entry name" value="DD-peptidase/beta-lactamase superfamily"/>
    <property type="match status" value="1"/>
</dbReference>
<dbReference type="InterPro" id="IPR001466">
    <property type="entry name" value="Beta-lactam-related"/>
</dbReference>
<sequence length="388" mass="45278">MMKNSIKKINEFIENKYFTGASLIVSKNKQIIFKQHFGLNDVNLKTQFNDKTLFRAYSMTKPLTVIAFLILVQQNKLNFDTLLEDIFPCFKNQTQLVNQNSKETQIVNQKITMHHLLTMTAGMTYHGNKNQTQIETAKFIKDFSSKKDFWDYETFCNNLSQIPLLFEPGSSWHYGLCLDVISAVVEKVSQQKFSQFIEEQIFNKLNMLDSGFYVKDKTNEAKIYNWSFDGENNKLDMINDFNFLFQDIYQDTPISLGGAGLITTALDYNKFLNFLLDGKDENQKQILDFKFIKKMSQDQLKDLRQYFKWTLNEDYSYGYGVRVRIENESYPKTQIGEFGWDGLLGSTGLVDPKNKITMNLMLSSKPGHNKMIESEFFDSFYKDVLEIK</sequence>
<name>W6A631_9MOLU</name>
<evidence type="ECO:0000313" key="2">
    <source>
        <dbReference type="EMBL" id="AHI52452.1"/>
    </source>
</evidence>
<keyword evidence="2" id="KW-0472">Membrane</keyword>
<dbReference type="AlphaFoldDB" id="W6A631"/>
<dbReference type="OrthoDB" id="9770183at2"/>
<dbReference type="PANTHER" id="PTHR43283:SF3">
    <property type="entry name" value="BETA-LACTAMASE FAMILY PROTEIN (AFU_ORTHOLOGUE AFUA_5G07500)"/>
    <property type="match status" value="1"/>
</dbReference>
<dbReference type="KEGG" id="scq:SCULI_v1c01110"/>
<dbReference type="InterPro" id="IPR050789">
    <property type="entry name" value="Diverse_Enzym_Activities"/>
</dbReference>
<dbReference type="EMBL" id="CP006681">
    <property type="protein sequence ID" value="AHI52452.1"/>
    <property type="molecule type" value="Genomic_DNA"/>
</dbReference>
<proteinExistence type="predicted"/>
<dbReference type="SUPFAM" id="SSF56601">
    <property type="entry name" value="beta-lactamase/transpeptidase-like"/>
    <property type="match status" value="1"/>
</dbReference>
<dbReference type="PATRIC" id="fig|1276246.3.peg.110"/>
<feature type="domain" description="Beta-lactamase-related" evidence="1">
    <location>
        <begin position="9"/>
        <end position="368"/>
    </location>
</feature>
<gene>
    <name evidence="2" type="ORF">SCULI_v1c01110</name>
</gene>
<dbReference type="Proteomes" id="UP000019267">
    <property type="component" value="Chromosome"/>
</dbReference>
<reference evidence="2 3" key="1">
    <citation type="journal article" date="2014" name="Genome Biol. Evol.">
        <title>Molecular evolution of the substrate utilization strategies and putative virulence factors in mosquito-associated Spiroplasma species.</title>
        <authorList>
            <person name="Chang T.H."/>
            <person name="Lo W.S."/>
            <person name="Ku C."/>
            <person name="Chen L.L."/>
            <person name="Kuo C.H."/>
        </authorList>
    </citation>
    <scope>NUCLEOTIDE SEQUENCE [LARGE SCALE GENOMIC DNA]</scope>
    <source>
        <strain evidence="2">AES-1</strain>
    </source>
</reference>
<dbReference type="Pfam" id="PF00144">
    <property type="entry name" value="Beta-lactamase"/>
    <property type="match status" value="1"/>
</dbReference>